<protein>
    <recommendedName>
        <fullName evidence="3">DUF2284 domain-containing protein</fullName>
    </recommendedName>
</protein>
<organism evidence="1 2">
    <name type="scientific">Atribacter laminatus</name>
    <dbReference type="NCBI Taxonomy" id="2847778"/>
    <lineage>
        <taxon>Bacteria</taxon>
        <taxon>Pseudomonadati</taxon>
        <taxon>Atribacterota</taxon>
        <taxon>Atribacteria</taxon>
        <taxon>Atribacterales</taxon>
        <taxon>Atribacteraceae</taxon>
        <taxon>Atribacter</taxon>
    </lineage>
</organism>
<dbReference type="Proteomes" id="UP000594463">
    <property type="component" value="Chromosome"/>
</dbReference>
<reference evidence="1 2" key="1">
    <citation type="journal article" date="2021" name="Nat. Commun.">
        <title>Isolation of a member of the candidate phylum Atribacteria reveals a unique cell membrane structure.</title>
        <authorList>
            <person name="Taiki K."/>
            <person name="Nobu M.K."/>
            <person name="Kusada H."/>
            <person name="Meng X.-Y."/>
            <person name="Hosoki N."/>
            <person name="Uematsu K."/>
            <person name="Yoshioka H."/>
            <person name="Kamagata Y."/>
            <person name="Tamaki H."/>
        </authorList>
    </citation>
    <scope>NUCLEOTIDE SEQUENCE [LARGE SCALE GENOMIC DNA]</scope>
    <source>
        <strain evidence="1 2">RT761</strain>
    </source>
</reference>
<name>A0A7T1F276_ATRLM</name>
<accession>A0A7T1F276</accession>
<sequence length="171" mass="19145">MIKISEKDFKKFIELAKEFGASEARIIPSSTVKTAGWVRMKCQYGCDGFGSGLCCPPYTPTPQEFRETLNDYQNGLLIHCQPGTSVTEIIRKLEREIFLSGYYKALGFGAGSCNLCDPCNLERCLYPNEARPSMEACGIDVYATARQNDFPIEVLKDYSCKGNYYGLILID</sequence>
<dbReference type="EMBL" id="CP065383">
    <property type="protein sequence ID" value="QPM67502.1"/>
    <property type="molecule type" value="Genomic_DNA"/>
</dbReference>
<evidence type="ECO:0000313" key="1">
    <source>
        <dbReference type="EMBL" id="QPM67502.1"/>
    </source>
</evidence>
<dbReference type="Pfam" id="PF10050">
    <property type="entry name" value="DUF2284"/>
    <property type="match status" value="1"/>
</dbReference>
<dbReference type="AlphaFoldDB" id="A0A7T1F276"/>
<gene>
    <name evidence="1" type="ORF">RT761_00705</name>
</gene>
<proteinExistence type="predicted"/>
<dbReference type="InterPro" id="IPR019271">
    <property type="entry name" value="DUF2284_metal-binding"/>
</dbReference>
<dbReference type="RefSeq" id="WP_218112702.1">
    <property type="nucleotide sequence ID" value="NZ_CP065383.1"/>
</dbReference>
<dbReference type="KEGG" id="alam:RT761_00705"/>
<evidence type="ECO:0008006" key="3">
    <source>
        <dbReference type="Google" id="ProtNLM"/>
    </source>
</evidence>
<keyword evidence="2" id="KW-1185">Reference proteome</keyword>
<evidence type="ECO:0000313" key="2">
    <source>
        <dbReference type="Proteomes" id="UP000594463"/>
    </source>
</evidence>